<name>A0A8H7NTU8_9APHY</name>
<dbReference type="Proteomes" id="UP000639403">
    <property type="component" value="Unassembled WGS sequence"/>
</dbReference>
<dbReference type="InterPro" id="IPR027417">
    <property type="entry name" value="P-loop_NTPase"/>
</dbReference>
<evidence type="ECO:0008006" key="3">
    <source>
        <dbReference type="Google" id="ProtNLM"/>
    </source>
</evidence>
<protein>
    <recommendedName>
        <fullName evidence="3">DNA helicase</fullName>
    </recommendedName>
</protein>
<gene>
    <name evidence="1" type="ORF">IEO21_09764</name>
</gene>
<dbReference type="AlphaFoldDB" id="A0A8H7NTU8"/>
<proteinExistence type="predicted"/>
<evidence type="ECO:0000313" key="1">
    <source>
        <dbReference type="EMBL" id="KAF9802982.1"/>
    </source>
</evidence>
<dbReference type="Gene3D" id="3.40.50.300">
    <property type="entry name" value="P-loop containing nucleotide triphosphate hydrolases"/>
    <property type="match status" value="1"/>
</dbReference>
<dbReference type="EMBL" id="JADOXO010000533">
    <property type="protein sequence ID" value="KAF9802982.1"/>
    <property type="molecule type" value="Genomic_DNA"/>
</dbReference>
<dbReference type="SUPFAM" id="SSF52540">
    <property type="entry name" value="P-loop containing nucleoside triphosphate hydrolases"/>
    <property type="match status" value="1"/>
</dbReference>
<reference evidence="1" key="2">
    <citation type="journal article" name="Front. Microbiol.">
        <title>Degradative Capacity of Two Strains of Rhodonia placenta: From Phenotype to Genotype.</title>
        <authorList>
            <person name="Kolle M."/>
            <person name="Horta M.A.C."/>
            <person name="Nowrousian M."/>
            <person name="Ohm R.A."/>
            <person name="Benz J.P."/>
            <person name="Pilgard A."/>
        </authorList>
    </citation>
    <scope>NUCLEOTIDE SEQUENCE</scope>
    <source>
        <strain evidence="1">FPRL280</strain>
    </source>
</reference>
<comment type="caution">
    <text evidence="1">The sequence shown here is derived from an EMBL/GenBank/DDBJ whole genome shotgun (WGS) entry which is preliminary data.</text>
</comment>
<accession>A0A8H7NTU8</accession>
<evidence type="ECO:0000313" key="2">
    <source>
        <dbReference type="Proteomes" id="UP000639403"/>
    </source>
</evidence>
<sequence length="180" mass="20183">MVDCHSLYEICAKMCTALHNDGHPFEGVNVIFAGDFAQLPPAGAGYPLYSHKVGTVLHTTYSYCEQEASIGKALWHQVTTAVILRQNMRQNKQSPNDAKLRKALENLQYKSCTESDIKHLQGCIAGRGDGKPKLNQPRFRNISVITAWNAYRDKINELGCARFARETGQQLVTFYSEDKC</sequence>
<organism evidence="1 2">
    <name type="scientific">Rhodonia placenta</name>
    <dbReference type="NCBI Taxonomy" id="104341"/>
    <lineage>
        <taxon>Eukaryota</taxon>
        <taxon>Fungi</taxon>
        <taxon>Dikarya</taxon>
        <taxon>Basidiomycota</taxon>
        <taxon>Agaricomycotina</taxon>
        <taxon>Agaricomycetes</taxon>
        <taxon>Polyporales</taxon>
        <taxon>Adustoporiaceae</taxon>
        <taxon>Rhodonia</taxon>
    </lineage>
</organism>
<reference evidence="1" key="1">
    <citation type="submission" date="2020-11" db="EMBL/GenBank/DDBJ databases">
        <authorList>
            <person name="Koelle M."/>
            <person name="Horta M.A.C."/>
            <person name="Nowrousian M."/>
            <person name="Ohm R.A."/>
            <person name="Benz P."/>
            <person name="Pilgard A."/>
        </authorList>
    </citation>
    <scope>NUCLEOTIDE SEQUENCE</scope>
    <source>
        <strain evidence="1">FPRL280</strain>
    </source>
</reference>